<comment type="similarity">
    <text evidence="1">Belongs to the Gfa family.</text>
</comment>
<evidence type="ECO:0000256" key="4">
    <source>
        <dbReference type="ARBA" id="ARBA00023239"/>
    </source>
</evidence>
<evidence type="ECO:0000256" key="2">
    <source>
        <dbReference type="ARBA" id="ARBA00022723"/>
    </source>
</evidence>
<sequence length="393" mass="43752">MSSSSEKVTLTASCLCGTYKYSTTIPASDLPLPGHTCHCTSCRHLCGSLHTSLITWPEPRANVDISGLKVFSAWERFDLLFCPTCSSPMFCAFRDPEKNLGVVTGTLGNVDVGNRQLIKLGGMGYVLDTQDGGASPWICALNGDGVDLKSYEEMTPGRGQEAKELPADWPRPSTLPELKAKEEDSVPIRCKCGGVDLLLRRGEYQDTSEEDLPSCVEPASRKLKASFCACNSCRLQSGSDIFYWTFTETKYLSFGKDDSKAFPKDIFDLKHLIDTKDPAIGTMKYYTSSPDVCRYFCGTCSAVVFYASGNRPQIVDVAVGLLDSKYGARVENMLSWPFGKTMSFQEDGDGGWRESLFERLRSKAEDWRVARGYPKNWKSKEEYENIHQDDDQR</sequence>
<evidence type="ECO:0000256" key="1">
    <source>
        <dbReference type="ARBA" id="ARBA00005495"/>
    </source>
</evidence>
<dbReference type="SUPFAM" id="SSF51316">
    <property type="entry name" value="Mss4-like"/>
    <property type="match status" value="2"/>
</dbReference>
<comment type="caution">
    <text evidence="6">The sequence shown here is derived from an EMBL/GenBank/DDBJ whole genome shotgun (WGS) entry which is preliminary data.</text>
</comment>
<reference evidence="6 9" key="2">
    <citation type="journal article" date="2019" name="bioRxiv">
        <title>Genomics, evolutionary history and diagnostics of the Alternaria alternata species group including apple and Asian pear pathotypes.</title>
        <authorList>
            <person name="Armitage A.D."/>
            <person name="Cockerton H.M."/>
            <person name="Sreenivasaprasad S."/>
            <person name="Woodhall J.W."/>
            <person name="Lane C.R."/>
            <person name="Harrison R.J."/>
            <person name="Clarkson J.P."/>
        </authorList>
    </citation>
    <scope>NUCLEOTIDE SEQUENCE</scope>
    <source>
        <strain evidence="6">FERA 1164</strain>
        <strain evidence="9">FERA 635</strain>
    </source>
</reference>
<evidence type="ECO:0000313" key="8">
    <source>
        <dbReference type="Proteomes" id="UP000292340"/>
    </source>
</evidence>
<dbReference type="Proteomes" id="UP000293195">
    <property type="component" value="Unassembled WGS sequence"/>
</dbReference>
<dbReference type="GO" id="GO:0046872">
    <property type="term" value="F:metal ion binding"/>
    <property type="evidence" value="ECO:0007669"/>
    <property type="project" value="UniProtKB-KW"/>
</dbReference>
<proteinExistence type="inferred from homology"/>
<evidence type="ECO:0000313" key="9">
    <source>
        <dbReference type="Proteomes" id="UP000293195"/>
    </source>
</evidence>
<dbReference type="EMBL" id="PDXB01000003">
    <property type="protein sequence ID" value="RYN36056.1"/>
    <property type="molecule type" value="Genomic_DNA"/>
</dbReference>
<keyword evidence="4" id="KW-0456">Lyase</keyword>
<dbReference type="PROSITE" id="PS51891">
    <property type="entry name" value="CENP_V_GFA"/>
    <property type="match status" value="1"/>
</dbReference>
<keyword evidence="3" id="KW-0862">Zinc</keyword>
<evidence type="ECO:0000313" key="7">
    <source>
        <dbReference type="EMBL" id="RYO02919.1"/>
    </source>
</evidence>
<name>A0A4Q4RHF8_9PLEO</name>
<accession>A0A4Q4RHF8</accession>
<evidence type="ECO:0000259" key="5">
    <source>
        <dbReference type="PROSITE" id="PS51891"/>
    </source>
</evidence>
<keyword evidence="9" id="KW-1185">Reference proteome</keyword>
<dbReference type="PANTHER" id="PTHR33337">
    <property type="entry name" value="GFA DOMAIN-CONTAINING PROTEIN"/>
    <property type="match status" value="1"/>
</dbReference>
<dbReference type="Proteomes" id="UP000292340">
    <property type="component" value="Unassembled WGS sequence"/>
</dbReference>
<reference evidence="6" key="1">
    <citation type="submission" date="2017-10" db="EMBL/GenBank/DDBJ databases">
        <authorList>
            <person name="Armitage A.D."/>
            <person name="Barbara D.J."/>
            <person name="Woodhall J.W."/>
            <person name="Sreenivasaprasad S."/>
            <person name="Lane C.R."/>
            <person name="Clarkson J.P."/>
            <person name="Harrison R.J."/>
        </authorList>
    </citation>
    <scope>NUCLEOTIDE SEQUENCE</scope>
    <source>
        <strain evidence="6">FERA 1164</strain>
        <strain evidence="7">FERA 635</strain>
    </source>
</reference>
<dbReference type="PANTHER" id="PTHR33337:SF30">
    <property type="entry name" value="DUF636 DOMAIN PROTEIN (AFU_ORTHOLOGUE AFUA_1G03180)"/>
    <property type="match status" value="1"/>
</dbReference>
<dbReference type="OrthoDB" id="5422068at2759"/>
<keyword evidence="2" id="KW-0479">Metal-binding</keyword>
<dbReference type="AlphaFoldDB" id="A0A4Q4RHF8"/>
<organism evidence="6 8">
    <name type="scientific">Alternaria tenuissima</name>
    <dbReference type="NCBI Taxonomy" id="119927"/>
    <lineage>
        <taxon>Eukaryota</taxon>
        <taxon>Fungi</taxon>
        <taxon>Dikarya</taxon>
        <taxon>Ascomycota</taxon>
        <taxon>Pezizomycotina</taxon>
        <taxon>Dothideomycetes</taxon>
        <taxon>Pleosporomycetidae</taxon>
        <taxon>Pleosporales</taxon>
        <taxon>Pleosporineae</taxon>
        <taxon>Pleosporaceae</taxon>
        <taxon>Alternaria</taxon>
        <taxon>Alternaria sect. Alternaria</taxon>
        <taxon>Alternaria alternata complex</taxon>
    </lineage>
</organism>
<dbReference type="InterPro" id="IPR011057">
    <property type="entry name" value="Mss4-like_sf"/>
</dbReference>
<protein>
    <recommendedName>
        <fullName evidence="5">CENP-V/GFA domain-containing protein</fullName>
    </recommendedName>
</protein>
<dbReference type="Gene3D" id="3.90.1590.10">
    <property type="entry name" value="glutathione-dependent formaldehyde- activating enzyme (gfa)"/>
    <property type="match status" value="1"/>
</dbReference>
<dbReference type="Pfam" id="PF04828">
    <property type="entry name" value="GFA"/>
    <property type="match status" value="1"/>
</dbReference>
<evidence type="ECO:0000313" key="6">
    <source>
        <dbReference type="EMBL" id="RYN36056.1"/>
    </source>
</evidence>
<gene>
    <name evidence="6" type="ORF">AA0115_g1715</name>
    <name evidence="7" type="ORF">AA0119_g4999</name>
</gene>
<dbReference type="GO" id="GO:0016846">
    <property type="term" value="F:carbon-sulfur lyase activity"/>
    <property type="evidence" value="ECO:0007669"/>
    <property type="project" value="InterPro"/>
</dbReference>
<dbReference type="InterPro" id="IPR006913">
    <property type="entry name" value="CENP-V/GFA"/>
</dbReference>
<dbReference type="EMBL" id="PDXF01000014">
    <property type="protein sequence ID" value="RYO02919.1"/>
    <property type="molecule type" value="Genomic_DNA"/>
</dbReference>
<evidence type="ECO:0000256" key="3">
    <source>
        <dbReference type="ARBA" id="ARBA00022833"/>
    </source>
</evidence>
<feature type="domain" description="CENP-V/GFA" evidence="5">
    <location>
        <begin position="10"/>
        <end position="138"/>
    </location>
</feature>
<dbReference type="Gene3D" id="2.170.150.70">
    <property type="match status" value="1"/>
</dbReference>